<evidence type="ECO:0000313" key="1">
    <source>
        <dbReference type="EMBL" id="OMO68323.1"/>
    </source>
</evidence>
<name>A0A1R3HDJ4_9ROSI</name>
<dbReference type="EMBL" id="AWUE01020397">
    <property type="protein sequence ID" value="OMO68323.1"/>
    <property type="molecule type" value="Genomic_DNA"/>
</dbReference>
<dbReference type="PANTHER" id="PTHR35021">
    <property type="match status" value="1"/>
</dbReference>
<dbReference type="PANTHER" id="PTHR35021:SF8">
    <property type="entry name" value="FIBER PROTEIN FB17"/>
    <property type="match status" value="1"/>
</dbReference>
<keyword evidence="2" id="KW-1185">Reference proteome</keyword>
<sequence length="365" mass="42451">MEGLYVNKIFLISVFQILSFYLVELMVEKLDDLELMTVVKAENPKRKHCDGLPPAKGNYAKKGRRTFYEPRQKEERIEELLKKKSVVEGKIEDMQNGNDIMIRPSKVLEYYLNFNICRFLPPRSDIQKRHKKIKEIDEESKKVAMVTDEMLRKMGLEDDGKEIQMSRRKINWNFPWFFIRKTATNGTSTDQGEESWHSLGPESKYNVVELEKKVFTNNKKKVKLSDFEGLEEALLEAPRGEIPKYLQIIASKITKACGITEPKNVNQNILILICAAVYEMEQYVGISVLNWEKLVTWGATYNKAKDSGFQLMFLEKHLKNILYGYLGFNADREEMVQKLEAEMKDIMSATKFFDGTRLSHGLFPE</sequence>
<dbReference type="Proteomes" id="UP000187203">
    <property type="component" value="Unassembled WGS sequence"/>
</dbReference>
<protein>
    <submittedName>
        <fullName evidence="1">Uncharacterized protein</fullName>
    </submittedName>
</protein>
<gene>
    <name evidence="1" type="ORF">COLO4_29751</name>
</gene>
<accession>A0A1R3HDJ4</accession>
<comment type="caution">
    <text evidence="1">The sequence shown here is derived from an EMBL/GenBank/DDBJ whole genome shotgun (WGS) entry which is preliminary data.</text>
</comment>
<dbReference type="AlphaFoldDB" id="A0A1R3HDJ4"/>
<evidence type="ECO:0000313" key="2">
    <source>
        <dbReference type="Proteomes" id="UP000187203"/>
    </source>
</evidence>
<dbReference type="OrthoDB" id="988762at2759"/>
<proteinExistence type="predicted"/>
<reference evidence="2" key="1">
    <citation type="submission" date="2013-09" db="EMBL/GenBank/DDBJ databases">
        <title>Corchorus olitorius genome sequencing.</title>
        <authorList>
            <person name="Alam M."/>
            <person name="Haque M.S."/>
            <person name="Islam M.S."/>
            <person name="Emdad E.M."/>
            <person name="Islam M.M."/>
            <person name="Ahmed B."/>
            <person name="Halim A."/>
            <person name="Hossen Q.M.M."/>
            <person name="Hossain M.Z."/>
            <person name="Ahmed R."/>
            <person name="Khan M.M."/>
            <person name="Islam R."/>
            <person name="Rashid M.M."/>
            <person name="Khan S.A."/>
            <person name="Rahman M.S."/>
            <person name="Alam M."/>
            <person name="Yahiya A.S."/>
            <person name="Khan M.S."/>
            <person name="Azam M.S."/>
            <person name="Haque T."/>
            <person name="Lashkar M.Z.H."/>
            <person name="Akhand A.I."/>
            <person name="Morshed G."/>
            <person name="Roy S."/>
            <person name="Uddin K.S."/>
            <person name="Rabeya T."/>
            <person name="Hossain A.S."/>
            <person name="Chowdhury A."/>
            <person name="Snigdha A.R."/>
            <person name="Mortoza M.S."/>
            <person name="Matin S.A."/>
            <person name="Hoque S.M.E."/>
            <person name="Islam M.K."/>
            <person name="Roy D.K."/>
            <person name="Haider R."/>
            <person name="Moosa M.M."/>
            <person name="Elias S.M."/>
            <person name="Hasan A.M."/>
            <person name="Jahan S."/>
            <person name="Shafiuddin M."/>
            <person name="Mahmood N."/>
            <person name="Shommy N.S."/>
        </authorList>
    </citation>
    <scope>NUCLEOTIDE SEQUENCE [LARGE SCALE GENOMIC DNA]</scope>
    <source>
        <strain evidence="2">cv. O-4</strain>
    </source>
</reference>
<organism evidence="1 2">
    <name type="scientific">Corchorus olitorius</name>
    <dbReference type="NCBI Taxonomy" id="93759"/>
    <lineage>
        <taxon>Eukaryota</taxon>
        <taxon>Viridiplantae</taxon>
        <taxon>Streptophyta</taxon>
        <taxon>Embryophyta</taxon>
        <taxon>Tracheophyta</taxon>
        <taxon>Spermatophyta</taxon>
        <taxon>Magnoliopsida</taxon>
        <taxon>eudicotyledons</taxon>
        <taxon>Gunneridae</taxon>
        <taxon>Pentapetalae</taxon>
        <taxon>rosids</taxon>
        <taxon>malvids</taxon>
        <taxon>Malvales</taxon>
        <taxon>Malvaceae</taxon>
        <taxon>Grewioideae</taxon>
        <taxon>Apeibeae</taxon>
        <taxon>Corchorus</taxon>
    </lineage>
</organism>